<reference evidence="1" key="1">
    <citation type="submission" date="2017-07" db="EMBL/GenBank/DDBJ databases">
        <authorList>
            <person name="Mikheyev A."/>
            <person name="Grau M."/>
        </authorList>
    </citation>
    <scope>NUCLEOTIDE SEQUENCE</scope>
    <source>
        <tissue evidence="1">Venom_gland</tissue>
    </source>
</reference>
<name>A0A2D4KZG2_9SAUR</name>
<reference evidence="1" key="2">
    <citation type="submission" date="2017-11" db="EMBL/GenBank/DDBJ databases">
        <title>Coralsnake Venomics: Analyses of Venom Gland Transcriptomes and Proteomes of Six Brazilian Taxa.</title>
        <authorList>
            <person name="Aird S.D."/>
            <person name="Jorge da Silva N."/>
            <person name="Qiu L."/>
            <person name="Villar-Briones A."/>
            <person name="Aparecida-Saddi V."/>
            <person name="Campos-Telles M.P."/>
            <person name="Grau M."/>
            <person name="Mikheyev A.S."/>
        </authorList>
    </citation>
    <scope>NUCLEOTIDE SEQUENCE</scope>
    <source>
        <tissue evidence="1">Venom_gland</tissue>
    </source>
</reference>
<dbReference type="EMBL" id="IACL01103281">
    <property type="protein sequence ID" value="LAB14096.1"/>
    <property type="molecule type" value="Transcribed_RNA"/>
</dbReference>
<accession>A0A2D4KZG2</accession>
<proteinExistence type="predicted"/>
<organism evidence="1">
    <name type="scientific">Micrurus paraensis</name>
    <dbReference type="NCBI Taxonomy" id="1970185"/>
    <lineage>
        <taxon>Eukaryota</taxon>
        <taxon>Metazoa</taxon>
        <taxon>Chordata</taxon>
        <taxon>Craniata</taxon>
        <taxon>Vertebrata</taxon>
        <taxon>Euteleostomi</taxon>
        <taxon>Lepidosauria</taxon>
        <taxon>Squamata</taxon>
        <taxon>Bifurcata</taxon>
        <taxon>Unidentata</taxon>
        <taxon>Episquamata</taxon>
        <taxon>Toxicofera</taxon>
        <taxon>Serpentes</taxon>
        <taxon>Colubroidea</taxon>
        <taxon>Elapidae</taxon>
        <taxon>Elapinae</taxon>
        <taxon>Micrurus</taxon>
    </lineage>
</organism>
<sequence>MLHLPGHSDTLGTLPKHTLLKCVLHLHHPSHLHTPKFPLPPAGSNLHVCWPIGEPPGTCNSLPTFSLSLIVGSQQEVLRRTSLCQFVESLTLYQNRWEKSQALSQAKCNTGNL</sequence>
<protein>
    <submittedName>
        <fullName evidence="1">Uncharacterized protein</fullName>
    </submittedName>
</protein>
<dbReference type="AlphaFoldDB" id="A0A2D4KZG2"/>
<evidence type="ECO:0000313" key="1">
    <source>
        <dbReference type="EMBL" id="LAB14096.1"/>
    </source>
</evidence>